<gene>
    <name evidence="3" type="ORF">ASZ90_019616</name>
</gene>
<comment type="caution">
    <text evidence="3">The sequence shown here is derived from an EMBL/GenBank/DDBJ whole genome shotgun (WGS) entry which is preliminary data.</text>
</comment>
<dbReference type="InterPro" id="IPR005835">
    <property type="entry name" value="NTP_transferase_dom"/>
</dbReference>
<feature type="domain" description="MannoseP isomerase/GMP-like beta-helix" evidence="2">
    <location>
        <begin position="287"/>
        <end position="337"/>
    </location>
</feature>
<dbReference type="InterPro" id="IPR029044">
    <property type="entry name" value="Nucleotide-diphossugar_trans"/>
</dbReference>
<dbReference type="EMBL" id="LNQE01001897">
    <property type="protein sequence ID" value="KUG03004.1"/>
    <property type="molecule type" value="Genomic_DNA"/>
</dbReference>
<dbReference type="SUPFAM" id="SSF53448">
    <property type="entry name" value="Nucleotide-diphospho-sugar transferases"/>
    <property type="match status" value="1"/>
</dbReference>
<dbReference type="GO" id="GO:0008928">
    <property type="term" value="F:mannose-1-phosphate guanylyltransferase (GDP) activity"/>
    <property type="evidence" value="ECO:0007669"/>
    <property type="project" value="UniProtKB-EC"/>
</dbReference>
<dbReference type="InterPro" id="IPR049577">
    <property type="entry name" value="GMPP_N"/>
</dbReference>
<name>A0A0W8E301_9ZZZZ</name>
<evidence type="ECO:0000259" key="1">
    <source>
        <dbReference type="Pfam" id="PF00483"/>
    </source>
</evidence>
<proteinExistence type="predicted"/>
<feature type="domain" description="Nucleotidyl transferase" evidence="1">
    <location>
        <begin position="3"/>
        <end position="276"/>
    </location>
</feature>
<dbReference type="SUPFAM" id="SSF159283">
    <property type="entry name" value="Guanosine diphospho-D-mannose pyrophosphorylase/mannose-6-phosphate isomerase linker domain"/>
    <property type="match status" value="1"/>
</dbReference>
<sequence>MIAVILAGGRGLRLWPESRQQRPKQLCRFVNNRSMLDNTIDRLAASGARKIIIITSDDLLSGIEEVVEDRPDAYMIEVLTEPEGKNTAPAVGLVLARQQQEDPEEILGFFPADHHISDAQAFSESMNRAMLAAQQGHIATIGIAPDRPETGYGYIEKTKWEIGEIGDVFEVNSFREKPDLPTAQTYLDSGQYVWNAGIYVGSTGVLTQEFKTHLPEIYEKISSGYDAYLSSYADLPCISLDYGIAEKSNRMAVVPADFGWCDLGSWNALADIHEQDDMSNVCTGSDIVVLDSQNCVVKQTGKTIVLYGVQDTLVVETDDIILVSNRHLSQDIRKITEILKEKERLDLL</sequence>
<dbReference type="GO" id="GO:0004475">
    <property type="term" value="F:mannose-1-phosphate guanylyltransferase (GTP) activity"/>
    <property type="evidence" value="ECO:0007669"/>
    <property type="project" value="InterPro"/>
</dbReference>
<keyword evidence="3" id="KW-0808">Transferase</keyword>
<accession>A0A0W8E301</accession>
<dbReference type="EC" id="2.7.7.22" evidence="3"/>
<dbReference type="InterPro" id="IPR054566">
    <property type="entry name" value="ManC/GMP-like_b-helix"/>
</dbReference>
<dbReference type="Gene3D" id="3.90.550.10">
    <property type="entry name" value="Spore Coat Polysaccharide Biosynthesis Protein SpsA, Chain A"/>
    <property type="match status" value="1"/>
</dbReference>
<organism evidence="3">
    <name type="scientific">hydrocarbon metagenome</name>
    <dbReference type="NCBI Taxonomy" id="938273"/>
    <lineage>
        <taxon>unclassified sequences</taxon>
        <taxon>metagenomes</taxon>
        <taxon>ecological metagenomes</taxon>
    </lineage>
</organism>
<dbReference type="PANTHER" id="PTHR46390:SF1">
    <property type="entry name" value="MANNOSE-1-PHOSPHATE GUANYLYLTRANSFERASE"/>
    <property type="match status" value="1"/>
</dbReference>
<dbReference type="GO" id="GO:0009298">
    <property type="term" value="P:GDP-mannose biosynthetic process"/>
    <property type="evidence" value="ECO:0007669"/>
    <property type="project" value="TreeGrafter"/>
</dbReference>
<dbReference type="Pfam" id="PF22640">
    <property type="entry name" value="ManC_GMP_beta-helix"/>
    <property type="match status" value="1"/>
</dbReference>
<dbReference type="AlphaFoldDB" id="A0A0W8E301"/>
<dbReference type="Pfam" id="PF00483">
    <property type="entry name" value="NTP_transferase"/>
    <property type="match status" value="1"/>
</dbReference>
<reference evidence="3" key="1">
    <citation type="journal article" date="2015" name="Proc. Natl. Acad. Sci. U.S.A.">
        <title>Networks of energetic and metabolic interactions define dynamics in microbial communities.</title>
        <authorList>
            <person name="Embree M."/>
            <person name="Liu J.K."/>
            <person name="Al-Bassam M.M."/>
            <person name="Zengler K."/>
        </authorList>
    </citation>
    <scope>NUCLEOTIDE SEQUENCE</scope>
</reference>
<dbReference type="CDD" id="cd02509">
    <property type="entry name" value="GDP-M1P_Guanylyltransferase"/>
    <property type="match status" value="1"/>
</dbReference>
<dbReference type="PANTHER" id="PTHR46390">
    <property type="entry name" value="MANNOSE-1-PHOSPHATE GUANYLYLTRANSFERASE"/>
    <property type="match status" value="1"/>
</dbReference>
<evidence type="ECO:0000313" key="3">
    <source>
        <dbReference type="EMBL" id="KUG03004.1"/>
    </source>
</evidence>
<dbReference type="InterPro" id="IPR051161">
    <property type="entry name" value="Mannose-6P_isomerase_type2"/>
</dbReference>
<evidence type="ECO:0000259" key="2">
    <source>
        <dbReference type="Pfam" id="PF22640"/>
    </source>
</evidence>
<keyword evidence="3" id="KW-0548">Nucleotidyltransferase</keyword>
<protein>
    <submittedName>
        <fullName evidence="3">Mannose-1-phosphate guanylyltransferase (Gdp)</fullName>
        <ecNumber evidence="3">2.7.7.22</ecNumber>
    </submittedName>
</protein>